<dbReference type="OrthoDB" id="1906957at2759"/>
<dbReference type="EMBL" id="DG000052">
    <property type="protein sequence ID" value="GAA27004.1"/>
    <property type="molecule type" value="Genomic_DNA"/>
</dbReference>
<evidence type="ECO:0000256" key="12">
    <source>
        <dbReference type="ARBA" id="ARBA00058343"/>
    </source>
</evidence>
<protein>
    <recommendedName>
        <fullName evidence="13">Histidine--tRNA ligase, mitochondrial</fullName>
        <ecNumber evidence="3">6.1.1.21</ecNumber>
    </recommendedName>
    <alternativeName>
        <fullName evidence="10">Histidyl-tRNA synthetase</fullName>
    </alternativeName>
</protein>
<keyword evidence="4" id="KW-0963">Cytoplasm</keyword>
<dbReference type="GO" id="GO:0032543">
    <property type="term" value="P:mitochondrial translation"/>
    <property type="evidence" value="ECO:0007669"/>
    <property type="project" value="TreeGrafter"/>
</dbReference>
<dbReference type="HOGENOM" id="CLU_025113_4_0_1"/>
<evidence type="ECO:0000256" key="8">
    <source>
        <dbReference type="ARBA" id="ARBA00022917"/>
    </source>
</evidence>
<dbReference type="SUPFAM" id="SSF52954">
    <property type="entry name" value="Class II aaRS ABD-related"/>
    <property type="match status" value="1"/>
</dbReference>
<feature type="binding site" evidence="14">
    <location>
        <position position="156"/>
    </location>
    <ligand>
        <name>L-histidine</name>
        <dbReference type="ChEBI" id="CHEBI:57595"/>
    </ligand>
</feature>
<name>G2WPL1_YEASK</name>
<dbReference type="GO" id="GO:0005739">
    <property type="term" value="C:mitochondrion"/>
    <property type="evidence" value="ECO:0007669"/>
    <property type="project" value="UniProtKB-ARBA"/>
</dbReference>
<evidence type="ECO:0000256" key="6">
    <source>
        <dbReference type="ARBA" id="ARBA00022741"/>
    </source>
</evidence>
<keyword evidence="8" id="KW-0648">Protein biosynthesis</keyword>
<keyword evidence="9" id="KW-0030">Aminoacyl-tRNA synthetase</keyword>
<dbReference type="Pfam" id="PF03129">
    <property type="entry name" value="HGTP_anticodon"/>
    <property type="match status" value="1"/>
</dbReference>
<dbReference type="NCBIfam" id="TIGR00442">
    <property type="entry name" value="hisS"/>
    <property type="match status" value="1"/>
</dbReference>
<dbReference type="GO" id="GO:0005829">
    <property type="term" value="C:cytosol"/>
    <property type="evidence" value="ECO:0007669"/>
    <property type="project" value="TreeGrafter"/>
</dbReference>
<feature type="binding site" evidence="14">
    <location>
        <position position="176"/>
    </location>
    <ligand>
        <name>L-histidine</name>
        <dbReference type="ChEBI" id="CHEBI:57595"/>
    </ligand>
</feature>
<dbReference type="InterPro" id="IPR004154">
    <property type="entry name" value="Anticodon-bd"/>
</dbReference>
<evidence type="ECO:0000256" key="13">
    <source>
        <dbReference type="ARBA" id="ARBA00067413"/>
    </source>
</evidence>
<evidence type="ECO:0000256" key="1">
    <source>
        <dbReference type="ARBA" id="ARBA00004496"/>
    </source>
</evidence>
<dbReference type="CDD" id="cd00859">
    <property type="entry name" value="HisRS_anticodon"/>
    <property type="match status" value="1"/>
</dbReference>
<keyword evidence="7" id="KW-0067">ATP-binding</keyword>
<feature type="domain" description="Aminoacyl-transfer RNA synthetases class-II family profile" evidence="15">
    <location>
        <begin position="60"/>
        <end position="444"/>
    </location>
</feature>
<dbReference type="InterPro" id="IPR004516">
    <property type="entry name" value="HisRS/HisZ"/>
</dbReference>
<dbReference type="CDD" id="cd00773">
    <property type="entry name" value="HisRS-like_core"/>
    <property type="match status" value="1"/>
</dbReference>
<organism evidence="16 17">
    <name type="scientific">Saccharomyces cerevisiae (strain Kyokai no. 7 / NBRC 101557)</name>
    <name type="common">Baker's yeast</name>
    <dbReference type="NCBI Taxonomy" id="721032"/>
    <lineage>
        <taxon>Eukaryota</taxon>
        <taxon>Fungi</taxon>
        <taxon>Dikarya</taxon>
        <taxon>Ascomycota</taxon>
        <taxon>Saccharomycotina</taxon>
        <taxon>Saccharomycetes</taxon>
        <taxon>Saccharomycetales</taxon>
        <taxon>Saccharomycetaceae</taxon>
        <taxon>Saccharomyces</taxon>
    </lineage>
</organism>
<evidence type="ECO:0000256" key="5">
    <source>
        <dbReference type="ARBA" id="ARBA00022598"/>
    </source>
</evidence>
<dbReference type="AlphaFoldDB" id="G2WPL1"/>
<dbReference type="InterPro" id="IPR041715">
    <property type="entry name" value="HisRS-like_core"/>
</dbReference>
<evidence type="ECO:0000313" key="17">
    <source>
        <dbReference type="Proteomes" id="UP000001608"/>
    </source>
</evidence>
<dbReference type="InterPro" id="IPR045864">
    <property type="entry name" value="aa-tRNA-synth_II/BPL/LPL"/>
</dbReference>
<evidence type="ECO:0000256" key="3">
    <source>
        <dbReference type="ARBA" id="ARBA00012815"/>
    </source>
</evidence>
<dbReference type="FunFam" id="3.40.50.800:FF:000015">
    <property type="entry name" value="Histidyl-tRNA synthetase, mitochondrial"/>
    <property type="match status" value="1"/>
</dbReference>
<sequence length="546" mass="59923">MLSRSLNKVVTSIKSSSIIRMSSATAAATSAPAANAANALKASKAPKKGKLQVSLKTPKGTKDWADSDMVIREAIFSTLSGLFKKHGGVTIDTPVFELREILAGKYGEDSKLIYNLEDQGGELCSLRYDLTVPFARYVAMNNIQSIKRYHIAKVYRRDQPAMTKGRMREFYQCDFDVAGTFESMVPDSECLSILVEGLTSLGIKDFKIKLNHRKILDGIFQIAGVKDEDVRKISSAVDKLDKSPWEAVKKEMTEEKGQSEETADKIGEYVKLNGSLKEIHAVLSADANITSNEKAKQGLDDIATLMKYTEAFDIDSFISFDLSLARGLDYYTGLIYEVVTSASAPPENASELKKKAKSAEDASEFVGVGSIAAGGRYDNLVNMFSEASGKKSTQIPCVGISFGVERIFSLIKQRINSSTTIKPTATQVFVMAFGGGKDWTGYLPERMKVTKQLWDAGIEAEYVYKAKANPRKQFDAAEKAGCHIAVILGKEEYLEGKLRVKRLGQEFADDDGELVSAADIVPIVQEKLSQIHEDGLNEVTRLIKGL</sequence>
<keyword evidence="5" id="KW-0436">Ligase</keyword>
<evidence type="ECO:0000256" key="4">
    <source>
        <dbReference type="ARBA" id="ARBA00022490"/>
    </source>
</evidence>
<feature type="binding site" evidence="14">
    <location>
        <begin position="330"/>
        <end position="331"/>
    </location>
    <ligand>
        <name>L-histidine</name>
        <dbReference type="ChEBI" id="CHEBI:57595"/>
    </ligand>
</feature>
<evidence type="ECO:0000256" key="9">
    <source>
        <dbReference type="ARBA" id="ARBA00023146"/>
    </source>
</evidence>
<feature type="binding site" evidence="14">
    <location>
        <begin position="129"/>
        <end position="131"/>
    </location>
    <ligand>
        <name>L-histidine</name>
        <dbReference type="ChEBI" id="CHEBI:57595"/>
    </ligand>
</feature>
<dbReference type="Pfam" id="PF13393">
    <property type="entry name" value="tRNA-synt_His"/>
    <property type="match status" value="1"/>
</dbReference>
<dbReference type="PIRSF" id="PIRSF001549">
    <property type="entry name" value="His-tRNA_synth"/>
    <property type="match status" value="1"/>
</dbReference>
<dbReference type="Gene3D" id="3.30.930.10">
    <property type="entry name" value="Bira Bifunctional Protein, Domain 2"/>
    <property type="match status" value="1"/>
</dbReference>
<dbReference type="GO" id="GO:0006427">
    <property type="term" value="P:histidyl-tRNA aminoacylation"/>
    <property type="evidence" value="ECO:0007669"/>
    <property type="project" value="InterPro"/>
</dbReference>
<dbReference type="GO" id="GO:0003723">
    <property type="term" value="F:RNA binding"/>
    <property type="evidence" value="ECO:0007669"/>
    <property type="project" value="TreeGrafter"/>
</dbReference>
<gene>
    <name evidence="16" type="primary">K7_HTS1</name>
    <name evidence="16" type="ORF">SYK7_071691</name>
</gene>
<dbReference type="EC" id="6.1.1.21" evidence="3"/>
<comment type="caution">
    <text evidence="16">The sequence shown here is derived from an EMBL/GenBank/DDBJ whole genome shotgun (WGS) entry which is preliminary data.</text>
</comment>
<keyword evidence="6" id="KW-0547">Nucleotide-binding</keyword>
<dbReference type="InterPro" id="IPR015807">
    <property type="entry name" value="His-tRNA-ligase"/>
</dbReference>
<dbReference type="PANTHER" id="PTHR11476">
    <property type="entry name" value="HISTIDYL-TRNA SYNTHETASE"/>
    <property type="match status" value="1"/>
</dbReference>
<proteinExistence type="inferred from homology"/>
<feature type="binding site" evidence="14">
    <location>
        <position position="172"/>
    </location>
    <ligand>
        <name>L-histidine</name>
        <dbReference type="ChEBI" id="CHEBI:57595"/>
    </ligand>
</feature>
<dbReference type="InterPro" id="IPR033656">
    <property type="entry name" value="HisRS_anticodon"/>
</dbReference>
<dbReference type="PANTHER" id="PTHR11476:SF7">
    <property type="entry name" value="HISTIDINE--TRNA LIGASE"/>
    <property type="match status" value="1"/>
</dbReference>
<evidence type="ECO:0000256" key="11">
    <source>
        <dbReference type="ARBA" id="ARBA00047639"/>
    </source>
</evidence>
<dbReference type="FunFam" id="3.30.930.10:FF:000021">
    <property type="entry name" value="Probable histidine--tRNA ligase, mitochondrial"/>
    <property type="match status" value="1"/>
</dbReference>
<comment type="subcellular location">
    <subcellularLocation>
        <location evidence="1">Cytoplasm</location>
    </subcellularLocation>
</comment>
<evidence type="ECO:0000256" key="2">
    <source>
        <dbReference type="ARBA" id="ARBA00008226"/>
    </source>
</evidence>
<accession>G2WPL1</accession>
<dbReference type="Proteomes" id="UP000001608">
    <property type="component" value="Chromosome 16"/>
</dbReference>
<evidence type="ECO:0000256" key="7">
    <source>
        <dbReference type="ARBA" id="ARBA00022840"/>
    </source>
</evidence>
<comment type="similarity">
    <text evidence="2">Belongs to the class-II aminoacyl-tRNA synthetase family.</text>
</comment>
<dbReference type="SUPFAM" id="SSF55681">
    <property type="entry name" value="Class II aaRS and biotin synthetases"/>
    <property type="match status" value="1"/>
</dbReference>
<dbReference type="GO" id="GO:0004821">
    <property type="term" value="F:histidine-tRNA ligase activity"/>
    <property type="evidence" value="ECO:0007669"/>
    <property type="project" value="UniProtKB-EC"/>
</dbReference>
<reference evidence="16 17" key="1">
    <citation type="journal article" date="2011" name="DNA Res.">
        <title>Whole-genome sequencing of sake yeast Saccharomyces cerevisiae Kyokai no. 7.</title>
        <authorList>
            <person name="Akao T."/>
            <person name="Yashiro I."/>
            <person name="Hosoyama A."/>
            <person name="Kitagaki H."/>
            <person name="Horikawa H."/>
            <person name="Watanabe D."/>
            <person name="Akada R."/>
            <person name="Ando Y."/>
            <person name="Harashima S."/>
            <person name="Inoue T."/>
            <person name="Inoue Y."/>
            <person name="Kajiwara S."/>
            <person name="Kitamoto K."/>
            <person name="Kitamoto N."/>
            <person name="Kobayashi O."/>
            <person name="Kuhara S."/>
            <person name="Masubuchi T."/>
            <person name="Mizoguchi H."/>
            <person name="Nakao Y."/>
            <person name="Nakazato A."/>
            <person name="Namise M."/>
            <person name="Oba T."/>
            <person name="Ogata T."/>
            <person name="Ohta A."/>
            <person name="Sato M."/>
            <person name="Shibasaki S."/>
            <person name="Takatsume Y."/>
            <person name="Tanimoto S."/>
            <person name="Tsuboi H."/>
            <person name="Nishimura A."/>
            <person name="Yoda K."/>
            <person name="Ishikawa T."/>
            <person name="Iwashita K."/>
            <person name="Fujita N."/>
            <person name="Shimoi H."/>
        </authorList>
    </citation>
    <scope>NUCLEOTIDE SEQUENCE [LARGE SCALE GENOMIC DNA]</scope>
    <source>
        <strain evidence="17">Kyokai no. 7 / NBRC 101557</strain>
    </source>
</reference>
<comment type="function">
    <text evidence="12">Catalyzes the aminoacylation of histidyl-tRNA in both the cytoplasm and the mitochondrion.</text>
</comment>
<dbReference type="InterPro" id="IPR006195">
    <property type="entry name" value="aa-tRNA-synth_II"/>
</dbReference>
<evidence type="ECO:0000256" key="10">
    <source>
        <dbReference type="ARBA" id="ARBA00030619"/>
    </source>
</evidence>
<dbReference type="InterPro" id="IPR036621">
    <property type="entry name" value="Anticodon-bd_dom_sf"/>
</dbReference>
<evidence type="ECO:0000259" key="15">
    <source>
        <dbReference type="PROSITE" id="PS50862"/>
    </source>
</evidence>
<comment type="catalytic activity">
    <reaction evidence="11">
        <text>tRNA(His) + L-histidine + ATP = L-histidyl-tRNA(His) + AMP + diphosphate + H(+)</text>
        <dbReference type="Rhea" id="RHEA:17313"/>
        <dbReference type="Rhea" id="RHEA-COMP:9665"/>
        <dbReference type="Rhea" id="RHEA-COMP:9689"/>
        <dbReference type="ChEBI" id="CHEBI:15378"/>
        <dbReference type="ChEBI" id="CHEBI:30616"/>
        <dbReference type="ChEBI" id="CHEBI:33019"/>
        <dbReference type="ChEBI" id="CHEBI:57595"/>
        <dbReference type="ChEBI" id="CHEBI:78442"/>
        <dbReference type="ChEBI" id="CHEBI:78527"/>
        <dbReference type="ChEBI" id="CHEBI:456215"/>
        <dbReference type="EC" id="6.1.1.21"/>
    </reaction>
</comment>
<dbReference type="GO" id="GO:0005524">
    <property type="term" value="F:ATP binding"/>
    <property type="evidence" value="ECO:0007669"/>
    <property type="project" value="UniProtKB-KW"/>
</dbReference>
<dbReference type="PROSITE" id="PS50862">
    <property type="entry name" value="AA_TRNA_LIGASE_II"/>
    <property type="match status" value="1"/>
</dbReference>
<feature type="binding site" evidence="14">
    <location>
        <position position="326"/>
    </location>
    <ligand>
        <name>L-histidine</name>
        <dbReference type="ChEBI" id="CHEBI:57595"/>
    </ligand>
</feature>
<evidence type="ECO:0000256" key="14">
    <source>
        <dbReference type="PIRSR" id="PIRSR001549-1"/>
    </source>
</evidence>
<evidence type="ECO:0000313" key="16">
    <source>
        <dbReference type="EMBL" id="GAA27004.1"/>
    </source>
</evidence>
<dbReference type="Gene3D" id="3.40.50.800">
    <property type="entry name" value="Anticodon-binding domain"/>
    <property type="match status" value="1"/>
</dbReference>